<accession>A0A9Q0ZY89</accession>
<comment type="caution">
    <text evidence="1">The sequence shown here is derived from an EMBL/GenBank/DDBJ whole genome shotgun (WGS) entry which is preliminary data.</text>
</comment>
<reference evidence="1" key="2">
    <citation type="journal article" date="2023" name="Int. J. Mol. Sci.">
        <title>De Novo Assembly and Annotation of 11 Diverse Shrub Willow (Salix) Genomes Reveals Novel Gene Organization in Sex-Linked Regions.</title>
        <authorList>
            <person name="Hyden B."/>
            <person name="Feng K."/>
            <person name="Yates T.B."/>
            <person name="Jawdy S."/>
            <person name="Cereghino C."/>
            <person name="Smart L.B."/>
            <person name="Muchero W."/>
        </authorList>
    </citation>
    <scope>NUCLEOTIDE SEQUENCE [LARGE SCALE GENOMIC DNA]</scope>
    <source>
        <tissue evidence="1">Shoot tip</tissue>
    </source>
</reference>
<name>A0A9Q0ZY89_SALVM</name>
<proteinExistence type="predicted"/>
<dbReference type="EMBL" id="JAPFFL010000001">
    <property type="protein sequence ID" value="KAJ6751348.1"/>
    <property type="molecule type" value="Genomic_DNA"/>
</dbReference>
<evidence type="ECO:0000313" key="1">
    <source>
        <dbReference type="EMBL" id="KAJ6751348.1"/>
    </source>
</evidence>
<keyword evidence="2" id="KW-1185">Reference proteome</keyword>
<protein>
    <submittedName>
        <fullName evidence="1">Uncharacterized protein</fullName>
    </submittedName>
</protein>
<reference evidence="1" key="1">
    <citation type="submission" date="2022-11" db="EMBL/GenBank/DDBJ databases">
        <authorList>
            <person name="Hyden B.L."/>
            <person name="Feng K."/>
            <person name="Yates T."/>
            <person name="Jawdy S."/>
            <person name="Smart L.B."/>
            <person name="Muchero W."/>
        </authorList>
    </citation>
    <scope>NUCLEOTIDE SEQUENCE</scope>
    <source>
        <tissue evidence="1">Shoot tip</tissue>
    </source>
</reference>
<dbReference type="AlphaFoldDB" id="A0A9Q0ZY89"/>
<organism evidence="1 2">
    <name type="scientific">Salix viminalis</name>
    <name type="common">Common osier</name>
    <name type="synonym">Basket willow</name>
    <dbReference type="NCBI Taxonomy" id="40686"/>
    <lineage>
        <taxon>Eukaryota</taxon>
        <taxon>Viridiplantae</taxon>
        <taxon>Streptophyta</taxon>
        <taxon>Embryophyta</taxon>
        <taxon>Tracheophyta</taxon>
        <taxon>Spermatophyta</taxon>
        <taxon>Magnoliopsida</taxon>
        <taxon>eudicotyledons</taxon>
        <taxon>Gunneridae</taxon>
        <taxon>Pentapetalae</taxon>
        <taxon>rosids</taxon>
        <taxon>fabids</taxon>
        <taxon>Malpighiales</taxon>
        <taxon>Salicaceae</taxon>
        <taxon>Saliceae</taxon>
        <taxon>Salix</taxon>
    </lineage>
</organism>
<dbReference type="Proteomes" id="UP001151529">
    <property type="component" value="Chromosome 16"/>
</dbReference>
<gene>
    <name evidence="1" type="ORF">OIU85_001841</name>
</gene>
<evidence type="ECO:0000313" key="2">
    <source>
        <dbReference type="Proteomes" id="UP001151529"/>
    </source>
</evidence>
<sequence length="133" mass="15347">MGSCRSHDPNFSSEIEKLARQINGMKRFPFCSYWQLPIGHQPGRPVSEKRVPLVSTEWILGLPSPEGDFVSLKGPLGFRPERYWPQALRHSEAEYTSPITWAQLMPMDIPPHFELGYLRQGKSIRRPSYYTIS</sequence>